<dbReference type="RefSeq" id="XP_060336849.1">
    <property type="nucleotide sequence ID" value="XM_060471466.1"/>
</dbReference>
<feature type="transmembrane region" description="Helical" evidence="2">
    <location>
        <begin position="39"/>
        <end position="60"/>
    </location>
</feature>
<feature type="chain" id="PRO_5041430557" evidence="3">
    <location>
        <begin position="30"/>
        <end position="205"/>
    </location>
</feature>
<keyword evidence="2" id="KW-0472">Membrane</keyword>
<reference evidence="4" key="1">
    <citation type="submission" date="2023-06" db="EMBL/GenBank/DDBJ databases">
        <authorList>
            <consortium name="Lawrence Berkeley National Laboratory"/>
            <person name="Ahrendt S."/>
            <person name="Sahu N."/>
            <person name="Indic B."/>
            <person name="Wong-Bajracharya J."/>
            <person name="Merenyi Z."/>
            <person name="Ke H.-M."/>
            <person name="Monk M."/>
            <person name="Kocsube S."/>
            <person name="Drula E."/>
            <person name="Lipzen A."/>
            <person name="Balint B."/>
            <person name="Henrissat B."/>
            <person name="Andreopoulos B."/>
            <person name="Martin F.M."/>
            <person name="Harder C.B."/>
            <person name="Rigling D."/>
            <person name="Ford K.L."/>
            <person name="Foster G.D."/>
            <person name="Pangilinan J."/>
            <person name="Papanicolaou A."/>
            <person name="Barry K."/>
            <person name="LaButti K."/>
            <person name="Viragh M."/>
            <person name="Koriabine M."/>
            <person name="Yan M."/>
            <person name="Riley R."/>
            <person name="Champramary S."/>
            <person name="Plett K.L."/>
            <person name="Tsai I.J."/>
            <person name="Slot J."/>
            <person name="Sipos G."/>
            <person name="Plett J."/>
            <person name="Nagy L.G."/>
            <person name="Grigoriev I.V."/>
        </authorList>
    </citation>
    <scope>NUCLEOTIDE SEQUENCE</scope>
    <source>
        <strain evidence="4">CCBAS 213</strain>
    </source>
</reference>
<evidence type="ECO:0000256" key="3">
    <source>
        <dbReference type="SAM" id="SignalP"/>
    </source>
</evidence>
<organism evidence="4 5">
    <name type="scientific">Armillaria tabescens</name>
    <name type="common">Ringless honey mushroom</name>
    <name type="synonym">Agaricus tabescens</name>
    <dbReference type="NCBI Taxonomy" id="1929756"/>
    <lineage>
        <taxon>Eukaryota</taxon>
        <taxon>Fungi</taxon>
        <taxon>Dikarya</taxon>
        <taxon>Basidiomycota</taxon>
        <taxon>Agaricomycotina</taxon>
        <taxon>Agaricomycetes</taxon>
        <taxon>Agaricomycetidae</taxon>
        <taxon>Agaricales</taxon>
        <taxon>Marasmiineae</taxon>
        <taxon>Physalacriaceae</taxon>
        <taxon>Desarmillaria</taxon>
    </lineage>
</organism>
<evidence type="ECO:0000313" key="4">
    <source>
        <dbReference type="EMBL" id="KAK0466022.1"/>
    </source>
</evidence>
<accession>A0AA39NI29</accession>
<comment type="caution">
    <text evidence="4">The sequence shown here is derived from an EMBL/GenBank/DDBJ whole genome shotgun (WGS) entry which is preliminary data.</text>
</comment>
<feature type="transmembrane region" description="Helical" evidence="2">
    <location>
        <begin position="72"/>
        <end position="99"/>
    </location>
</feature>
<keyword evidence="3" id="KW-0732">Signal</keyword>
<feature type="region of interest" description="Disordered" evidence="1">
    <location>
        <begin position="170"/>
        <end position="205"/>
    </location>
</feature>
<keyword evidence="5" id="KW-1185">Reference proteome</keyword>
<feature type="signal peptide" evidence="3">
    <location>
        <begin position="1"/>
        <end position="29"/>
    </location>
</feature>
<evidence type="ECO:0000256" key="2">
    <source>
        <dbReference type="SAM" id="Phobius"/>
    </source>
</evidence>
<dbReference type="Proteomes" id="UP001175211">
    <property type="component" value="Unassembled WGS sequence"/>
</dbReference>
<protein>
    <submittedName>
        <fullName evidence="4">Uncharacterized protein</fullName>
    </submittedName>
</protein>
<dbReference type="AlphaFoldDB" id="A0AA39NI29"/>
<name>A0AA39NI29_ARMTA</name>
<gene>
    <name evidence="4" type="ORF">EV420DRAFT_1509429</name>
</gene>
<keyword evidence="2" id="KW-1133">Transmembrane helix</keyword>
<proteinExistence type="predicted"/>
<evidence type="ECO:0000256" key="1">
    <source>
        <dbReference type="SAM" id="MobiDB-lite"/>
    </source>
</evidence>
<sequence>MIWHCWMVWGRRWLTTLLPVLCLVSAIDGAVNDLLNPVLYASFSLATTLWCTLLIIYHVWTVGRARERGLGAYWHVVEVLIKSSALYSMSLILFIAFFAHNDWAANYLDPITGIARGVAPTLLVGRVAAGHARSDDSWQGSIVTSLCFGHGQARASAQEDTLISISLYSGDLEDQPDGESNNKYGSQEDGMEMVTPDDKEAGGSI</sequence>
<dbReference type="EMBL" id="JAUEPS010000004">
    <property type="protein sequence ID" value="KAK0466022.1"/>
    <property type="molecule type" value="Genomic_DNA"/>
</dbReference>
<keyword evidence="2" id="KW-0812">Transmembrane</keyword>
<dbReference type="GeneID" id="85355014"/>
<feature type="compositionally biased region" description="Basic and acidic residues" evidence="1">
    <location>
        <begin position="196"/>
        <end position="205"/>
    </location>
</feature>
<evidence type="ECO:0000313" key="5">
    <source>
        <dbReference type="Proteomes" id="UP001175211"/>
    </source>
</evidence>